<proteinExistence type="predicted"/>
<accession>A0A9D2I941</accession>
<dbReference type="InterPro" id="IPR003593">
    <property type="entry name" value="AAA+_ATPase"/>
</dbReference>
<dbReference type="PROSITE" id="PS50929">
    <property type="entry name" value="ABC_TM1F"/>
    <property type="match status" value="1"/>
</dbReference>
<dbReference type="InterPro" id="IPR027417">
    <property type="entry name" value="P-loop_NTPase"/>
</dbReference>
<dbReference type="GO" id="GO:0005886">
    <property type="term" value="C:plasma membrane"/>
    <property type="evidence" value="ECO:0007669"/>
    <property type="project" value="UniProtKB-SubCell"/>
</dbReference>
<keyword evidence="7 9" id="KW-1133">Transmembrane helix</keyword>
<evidence type="ECO:0000256" key="6">
    <source>
        <dbReference type="ARBA" id="ARBA00022840"/>
    </source>
</evidence>
<evidence type="ECO:0000256" key="7">
    <source>
        <dbReference type="ARBA" id="ARBA00022989"/>
    </source>
</evidence>
<dbReference type="SUPFAM" id="SSF90123">
    <property type="entry name" value="ABC transporter transmembrane region"/>
    <property type="match status" value="1"/>
</dbReference>
<dbReference type="Gene3D" id="1.20.1560.10">
    <property type="entry name" value="ABC transporter type 1, transmembrane domain"/>
    <property type="match status" value="1"/>
</dbReference>
<feature type="transmembrane region" description="Helical" evidence="9">
    <location>
        <begin position="166"/>
        <end position="182"/>
    </location>
</feature>
<dbReference type="PROSITE" id="PS00211">
    <property type="entry name" value="ABC_TRANSPORTER_1"/>
    <property type="match status" value="1"/>
</dbReference>
<keyword evidence="6 12" id="KW-0067">ATP-binding</keyword>
<evidence type="ECO:0000256" key="4">
    <source>
        <dbReference type="ARBA" id="ARBA00022692"/>
    </source>
</evidence>
<dbReference type="InterPro" id="IPR003439">
    <property type="entry name" value="ABC_transporter-like_ATP-bd"/>
</dbReference>
<dbReference type="FunFam" id="3.40.50.300:FF:000854">
    <property type="entry name" value="Multidrug ABC transporter ATP-binding protein"/>
    <property type="match status" value="1"/>
</dbReference>
<keyword evidence="3" id="KW-1003">Cell membrane</keyword>
<dbReference type="GO" id="GO:0015421">
    <property type="term" value="F:ABC-type oligopeptide transporter activity"/>
    <property type="evidence" value="ECO:0007669"/>
    <property type="project" value="TreeGrafter"/>
</dbReference>
<evidence type="ECO:0000256" key="3">
    <source>
        <dbReference type="ARBA" id="ARBA00022475"/>
    </source>
</evidence>
<evidence type="ECO:0000256" key="8">
    <source>
        <dbReference type="ARBA" id="ARBA00023136"/>
    </source>
</evidence>
<organism evidence="12 13">
    <name type="scientific">Candidatus Eisenbergiella merdipullorum</name>
    <dbReference type="NCBI Taxonomy" id="2838553"/>
    <lineage>
        <taxon>Bacteria</taxon>
        <taxon>Bacillati</taxon>
        <taxon>Bacillota</taxon>
        <taxon>Clostridia</taxon>
        <taxon>Lachnospirales</taxon>
        <taxon>Lachnospiraceae</taxon>
        <taxon>Eisenbergiella</taxon>
    </lineage>
</organism>
<dbReference type="PANTHER" id="PTHR43394">
    <property type="entry name" value="ATP-DEPENDENT PERMEASE MDL1, MITOCHONDRIAL"/>
    <property type="match status" value="1"/>
</dbReference>
<evidence type="ECO:0000256" key="2">
    <source>
        <dbReference type="ARBA" id="ARBA00022448"/>
    </source>
</evidence>
<evidence type="ECO:0000313" key="12">
    <source>
        <dbReference type="EMBL" id="HJA94149.1"/>
    </source>
</evidence>
<evidence type="ECO:0000256" key="9">
    <source>
        <dbReference type="SAM" id="Phobius"/>
    </source>
</evidence>
<dbReference type="Proteomes" id="UP000886858">
    <property type="component" value="Unassembled WGS sequence"/>
</dbReference>
<evidence type="ECO:0000256" key="1">
    <source>
        <dbReference type="ARBA" id="ARBA00004651"/>
    </source>
</evidence>
<feature type="transmembrane region" description="Helical" evidence="9">
    <location>
        <begin position="61"/>
        <end position="83"/>
    </location>
</feature>
<dbReference type="EMBL" id="DWYY01000156">
    <property type="protein sequence ID" value="HJA94149.1"/>
    <property type="molecule type" value="Genomic_DNA"/>
</dbReference>
<comment type="caution">
    <text evidence="12">The sequence shown here is derived from an EMBL/GenBank/DDBJ whole genome shotgun (WGS) entry which is preliminary data.</text>
</comment>
<feature type="transmembrane region" description="Helical" evidence="9">
    <location>
        <begin position="139"/>
        <end position="160"/>
    </location>
</feature>
<keyword evidence="4 9" id="KW-0812">Transmembrane</keyword>
<name>A0A9D2I941_9FIRM</name>
<dbReference type="SUPFAM" id="SSF52540">
    <property type="entry name" value="P-loop containing nucleoside triphosphate hydrolases"/>
    <property type="match status" value="1"/>
</dbReference>
<keyword evidence="2" id="KW-0813">Transport</keyword>
<comment type="subcellular location">
    <subcellularLocation>
        <location evidence="1">Cell membrane</location>
        <topology evidence="1">Multi-pass membrane protein</topology>
    </subcellularLocation>
</comment>
<dbReference type="GO" id="GO:0005524">
    <property type="term" value="F:ATP binding"/>
    <property type="evidence" value="ECO:0007669"/>
    <property type="project" value="UniProtKB-KW"/>
</dbReference>
<dbReference type="SMART" id="SM00382">
    <property type="entry name" value="AAA"/>
    <property type="match status" value="1"/>
</dbReference>
<evidence type="ECO:0000256" key="5">
    <source>
        <dbReference type="ARBA" id="ARBA00022741"/>
    </source>
</evidence>
<dbReference type="PANTHER" id="PTHR43394:SF1">
    <property type="entry name" value="ATP-BINDING CASSETTE SUB-FAMILY B MEMBER 10, MITOCHONDRIAL"/>
    <property type="match status" value="1"/>
</dbReference>
<dbReference type="InterPro" id="IPR017871">
    <property type="entry name" value="ABC_transporter-like_CS"/>
</dbReference>
<evidence type="ECO:0000259" key="11">
    <source>
        <dbReference type="PROSITE" id="PS50929"/>
    </source>
</evidence>
<dbReference type="InterPro" id="IPR039421">
    <property type="entry name" value="Type_1_exporter"/>
</dbReference>
<feature type="domain" description="ABC transmembrane type-1" evidence="11">
    <location>
        <begin position="24"/>
        <end position="294"/>
    </location>
</feature>
<dbReference type="InterPro" id="IPR036640">
    <property type="entry name" value="ABC1_TM_sf"/>
</dbReference>
<gene>
    <name evidence="12" type="ORF">H9717_13745</name>
</gene>
<dbReference type="Pfam" id="PF00005">
    <property type="entry name" value="ABC_tran"/>
    <property type="match status" value="1"/>
</dbReference>
<dbReference type="InterPro" id="IPR011527">
    <property type="entry name" value="ABC1_TM_dom"/>
</dbReference>
<evidence type="ECO:0000259" key="10">
    <source>
        <dbReference type="PROSITE" id="PS50893"/>
    </source>
</evidence>
<protein>
    <submittedName>
        <fullName evidence="12">ABC transporter ATP-binding protein/permease</fullName>
    </submittedName>
</protein>
<feature type="domain" description="ABC transporter" evidence="10">
    <location>
        <begin position="338"/>
        <end position="585"/>
    </location>
</feature>
<feature type="transmembrane region" description="Helical" evidence="9">
    <location>
        <begin position="20"/>
        <end position="41"/>
    </location>
</feature>
<dbReference type="Gene3D" id="3.40.50.300">
    <property type="entry name" value="P-loop containing nucleotide triphosphate hydrolases"/>
    <property type="match status" value="1"/>
</dbReference>
<dbReference type="PROSITE" id="PS50893">
    <property type="entry name" value="ABC_TRANSPORTER_2"/>
    <property type="match status" value="1"/>
</dbReference>
<keyword evidence="8 9" id="KW-0472">Membrane</keyword>
<sequence>MNRKKGNALFRFFRESQESWPGWILLLCISFLSGWFSTSIAELTGSLIDIGIEGEYGRMKGVGIALAAVLLGNCVRTFLNYYINARTSETMFSKLRRRMFRALTCGKLSYIEGRFQTGDMVSRLNSDIGSLCDIVAGRFVWYLRVLAEAAVTLVVCIRISWELSMVYLVILPLTFFIMLRLTKAMQEQQKKVSVNTGDAASLVSEAVSNIATVKTFHIEDKILSKFTQTVDTAKEQEKKMMKTESWTVGVRYATQIVQMAGLFAVAFFYVSQGSLSAGSAVAFITICTNIKTALELSDGMIVYYHRAVALSERIYEVLDTPEMEKGGLPVDLSAEEAVSFENVTFSYVDSCTAPCEDSHRDEKTVLNGISLHVPKGRRIGVVGPSGCGKSTLIKLICKFYGISGGKLLLYGEDIDSLSGETVYQQLSLVGQEPYLFSGTVLDNIRNGRPDTSVEEAEEVLKRVQLWDFVSSLEKGIHTEIGEGGGKMSGGQAQRLSIARAMIKNARLVLLDEPTSALDVKTEHELKDAFEELLRGKTAVIVTHRYAVIENADYVYCLDPDGKVAEEGTPEELMRRKGYYYSMYLAQQNG</sequence>
<feature type="transmembrane region" description="Helical" evidence="9">
    <location>
        <begin position="248"/>
        <end position="270"/>
    </location>
</feature>
<reference evidence="12" key="2">
    <citation type="submission" date="2021-04" db="EMBL/GenBank/DDBJ databases">
        <authorList>
            <person name="Gilroy R."/>
        </authorList>
    </citation>
    <scope>NUCLEOTIDE SEQUENCE</scope>
    <source>
        <strain evidence="12">CHK179-7159</strain>
    </source>
</reference>
<keyword evidence="5" id="KW-0547">Nucleotide-binding</keyword>
<dbReference type="Pfam" id="PF00664">
    <property type="entry name" value="ABC_membrane"/>
    <property type="match status" value="1"/>
</dbReference>
<reference evidence="12" key="1">
    <citation type="journal article" date="2021" name="PeerJ">
        <title>Extensive microbial diversity within the chicken gut microbiome revealed by metagenomics and culture.</title>
        <authorList>
            <person name="Gilroy R."/>
            <person name="Ravi A."/>
            <person name="Getino M."/>
            <person name="Pursley I."/>
            <person name="Horton D.L."/>
            <person name="Alikhan N.F."/>
            <person name="Baker D."/>
            <person name="Gharbi K."/>
            <person name="Hall N."/>
            <person name="Watson M."/>
            <person name="Adriaenssens E.M."/>
            <person name="Foster-Nyarko E."/>
            <person name="Jarju S."/>
            <person name="Secka A."/>
            <person name="Antonio M."/>
            <person name="Oren A."/>
            <person name="Chaudhuri R.R."/>
            <person name="La Ragione R."/>
            <person name="Hildebrand F."/>
            <person name="Pallen M.J."/>
        </authorList>
    </citation>
    <scope>NUCLEOTIDE SEQUENCE</scope>
    <source>
        <strain evidence="12">CHK179-7159</strain>
    </source>
</reference>
<dbReference type="AlphaFoldDB" id="A0A9D2I941"/>
<dbReference type="GO" id="GO:0016887">
    <property type="term" value="F:ATP hydrolysis activity"/>
    <property type="evidence" value="ECO:0007669"/>
    <property type="project" value="InterPro"/>
</dbReference>
<evidence type="ECO:0000313" key="13">
    <source>
        <dbReference type="Proteomes" id="UP000886858"/>
    </source>
</evidence>